<feature type="region of interest" description="Disordered" evidence="1">
    <location>
        <begin position="283"/>
        <end position="345"/>
    </location>
</feature>
<feature type="region of interest" description="Disordered" evidence="1">
    <location>
        <begin position="1181"/>
        <end position="1209"/>
    </location>
</feature>
<evidence type="ECO:0000313" key="3">
    <source>
        <dbReference type="WBParaSite" id="maker-E.canG7_contigs_8991-snap-gene-1.55-mRNA-1"/>
    </source>
</evidence>
<keyword evidence="2" id="KW-1185">Reference proteome</keyword>
<evidence type="ECO:0000256" key="1">
    <source>
        <dbReference type="SAM" id="MobiDB-lite"/>
    </source>
</evidence>
<feature type="compositionally biased region" description="Basic and acidic residues" evidence="1">
    <location>
        <begin position="283"/>
        <end position="297"/>
    </location>
</feature>
<dbReference type="AlphaFoldDB" id="A0A915EWA6"/>
<dbReference type="WBParaSite" id="maker-E.canG7_contigs_8991-snap-gene-1.55-mRNA-1">
    <property type="protein sequence ID" value="maker-E.canG7_contigs_8991-snap-gene-1.55-mRNA-1"/>
    <property type="gene ID" value="EcG7_00896"/>
</dbReference>
<proteinExistence type="predicted"/>
<accession>A0A915EWA6</accession>
<evidence type="ECO:0000313" key="2">
    <source>
        <dbReference type="Proteomes" id="UP000887562"/>
    </source>
</evidence>
<protein>
    <submittedName>
        <fullName evidence="3">Claspin</fullName>
    </submittedName>
</protein>
<sequence length="1221" mass="134565">VEELMQRGSLRTDNFSVELSNANNGDVPLVPVLSNENIEETDGAIANAAITGTKKIMDLEVSSAFLNGHGDREECTKEWDEMPVSKATCNEEVEDQDPSNDTFEKVGSSIQKVTGLCYARPTLNGGTAYSVGCPTNGPTSTSNSYSDGVPATGSLKLPVGLSPPRLLKADDDDVIDLLEDENPVTSAKKTHLNQLLSRFIDSVKAANLSEKTDSTKTVEYSIVTRVPDAQTGRLSIQLDTVAYKPNHSKAVTFTDRRMWARHRLELQAIMRSKRLRQYDERMRHYEGPHTSSKKSDSDLDEAEEWLKCDESDTSTETETEQEENEDGNGDEDEDIDENPSVSNIQKKVSLFVDDEAEENDDSEDCEVDIGASQQSATEICESLSSNFPAVVMTSQGLASRARVEPGEFDLFANDTTLLVDSTSVAFIHLESLKAHDTSRMIPFPHRENPAHCDVSSASILNRSWNGTPYSMLFSQKRIPLQDCKQVVYTSLLSIQAGISEYSLLENDKSSQNISNFLPSQTQVSLNSTQLTLSEDVINNDPDKKINMQSGDTQALGSDPETCLTHTQVFGETEKDRAHEFTVQSASSTQASLCTPGFSHNPQDASNISLFSNYDSQPCFLSDMQTTQANAKLSANNNTDFSTEMVDTQLALPTDPQYPSEPQKVQSANLNGNILISESRRRLKRLRHDSGGNLNAEADFEYASRRRTFFKMTQGIEGDGEMGKLSDESQAKTMPSADSVDILVAVGDEGEEGEGGDYHNFSEIKGVDGGTDYSSNSEVECLHIFEQEKSRPKYMPKDFIDEEAELSGDDAERAIYMDEWEDIDDDSATCSLKDFVDDEIDDRNGKLRREVERVYNRIQNDDDQRRIRYLKEMFFEDGDLYEEDGTVRRRRFRWRGLEKEDPFSTRRAESDEENEEDEEEGKVGGAGVFSALVSKGAGVMSRWLLQSSLGSLSEKFSTTECVSGGSKDTDTRSSVVKSVDGTSIMEFGGSSESFVSLSLVIMLVWVLAYFKSTACFQASCLGKKTIFSQRSCSHAHKESQRHPLDPLQRNISVRHLKRGMLVLVFLGKLANLTSGSSFLDSTGNSSQTHKSLPLTKHGSILSRSATLLPSSSKSNAKAARCACSHADEEVEVADLSVSDAGDTRIQIPGLSLRSKVGLSCFSMKEDNRTAAAPVPVSNRTHFTKSTSLQPLRASSRPDNCPTNPSSTNATKSKFRSVFGALV</sequence>
<feature type="compositionally biased region" description="Acidic residues" evidence="1">
    <location>
        <begin position="311"/>
        <end position="337"/>
    </location>
</feature>
<name>A0A915EWA6_9CEST</name>
<organism evidence="2 3">
    <name type="scientific">Echinococcus canadensis</name>
    <dbReference type="NCBI Taxonomy" id="519352"/>
    <lineage>
        <taxon>Eukaryota</taxon>
        <taxon>Metazoa</taxon>
        <taxon>Spiralia</taxon>
        <taxon>Lophotrochozoa</taxon>
        <taxon>Platyhelminthes</taxon>
        <taxon>Cestoda</taxon>
        <taxon>Eucestoda</taxon>
        <taxon>Cyclophyllidea</taxon>
        <taxon>Taeniidae</taxon>
        <taxon>Echinococcus</taxon>
        <taxon>Echinococcus canadensis group</taxon>
    </lineage>
</organism>
<feature type="compositionally biased region" description="Acidic residues" evidence="1">
    <location>
        <begin position="909"/>
        <end position="919"/>
    </location>
</feature>
<feature type="compositionally biased region" description="Polar residues" evidence="1">
    <location>
        <begin position="1195"/>
        <end position="1209"/>
    </location>
</feature>
<reference evidence="3" key="1">
    <citation type="submission" date="2022-11" db="UniProtKB">
        <authorList>
            <consortium name="WormBaseParasite"/>
        </authorList>
    </citation>
    <scope>IDENTIFICATION</scope>
</reference>
<feature type="region of interest" description="Disordered" evidence="1">
    <location>
        <begin position="902"/>
        <end position="921"/>
    </location>
</feature>
<dbReference type="Proteomes" id="UP000887562">
    <property type="component" value="Unplaced"/>
</dbReference>